<reference evidence="3" key="1">
    <citation type="journal article" date="2019" name="Int. J. Syst. Evol. Microbiol.">
        <title>The Global Catalogue of Microorganisms (GCM) 10K type strain sequencing project: providing services to taxonomists for standard genome sequencing and annotation.</title>
        <authorList>
            <consortium name="The Broad Institute Genomics Platform"/>
            <consortium name="The Broad Institute Genome Sequencing Center for Infectious Disease"/>
            <person name="Wu L."/>
            <person name="Ma J."/>
        </authorList>
    </citation>
    <scope>NUCLEOTIDE SEQUENCE [LARGE SCALE GENOMIC DNA]</scope>
    <source>
        <strain evidence="3">NBRC 108725</strain>
    </source>
</reference>
<evidence type="ECO:0000313" key="2">
    <source>
        <dbReference type="EMBL" id="BDZ46737.1"/>
    </source>
</evidence>
<evidence type="ECO:0000256" key="1">
    <source>
        <dbReference type="SAM" id="SignalP"/>
    </source>
</evidence>
<feature type="signal peptide" evidence="1">
    <location>
        <begin position="1"/>
        <end position="24"/>
    </location>
</feature>
<evidence type="ECO:0000313" key="3">
    <source>
        <dbReference type="Proteomes" id="UP001321498"/>
    </source>
</evidence>
<gene>
    <name evidence="2" type="ORF">GCM10025866_26460</name>
</gene>
<name>A0ABM8GEK4_9MICO</name>
<accession>A0ABM8GEK4</accession>
<organism evidence="2 3">
    <name type="scientific">Naasia aerilata</name>
    <dbReference type="NCBI Taxonomy" id="1162966"/>
    <lineage>
        <taxon>Bacteria</taxon>
        <taxon>Bacillati</taxon>
        <taxon>Actinomycetota</taxon>
        <taxon>Actinomycetes</taxon>
        <taxon>Micrococcales</taxon>
        <taxon>Microbacteriaceae</taxon>
        <taxon>Naasia</taxon>
    </lineage>
</organism>
<dbReference type="Proteomes" id="UP001321498">
    <property type="component" value="Chromosome"/>
</dbReference>
<protein>
    <submittedName>
        <fullName evidence="2">Uncharacterized protein</fullName>
    </submittedName>
</protein>
<dbReference type="RefSeq" id="WP_286276739.1">
    <property type="nucleotide sequence ID" value="NZ_AP027731.1"/>
</dbReference>
<keyword evidence="3" id="KW-1185">Reference proteome</keyword>
<dbReference type="EMBL" id="AP027731">
    <property type="protein sequence ID" value="BDZ46737.1"/>
    <property type="molecule type" value="Genomic_DNA"/>
</dbReference>
<sequence length="237" mass="24805">MARSFALRVAAAALVATTTSLALSAWITDTSTDPVSRLASQLTAGAGSKVFVEHGDDHEGRVLTGQRAYATVLDNAKRAGGVCQVRDGYHNADPAGLSPDISRYSITRCDFEGLGIALYRWGAGQFPQFGFDQQVPQLTADGASLVVAREGVRGVGQQLIFGDTLKHVAQWATTALAAQGQPGYLVDCGTHRVGVDEKTVDCIATAPNGETLPARVRIGGHEGLAQVTLGTGPVKFV</sequence>
<keyword evidence="1" id="KW-0732">Signal</keyword>
<feature type="chain" id="PRO_5045862135" evidence="1">
    <location>
        <begin position="25"/>
        <end position="237"/>
    </location>
</feature>
<proteinExistence type="predicted"/>